<dbReference type="InterPro" id="IPR000983">
    <property type="entry name" value="Bac_GSPG_pilin"/>
</dbReference>
<dbReference type="NCBIfam" id="TIGR02532">
    <property type="entry name" value="IV_pilin_GFxxxE"/>
    <property type="match status" value="1"/>
</dbReference>
<keyword evidence="9 11" id="KW-0472">Membrane</keyword>
<evidence type="ECO:0000313" key="13">
    <source>
        <dbReference type="EMBL" id="ADY60781.1"/>
    </source>
</evidence>
<dbReference type="GO" id="GO:0015627">
    <property type="term" value="C:type II protein secretion system complex"/>
    <property type="evidence" value="ECO:0007669"/>
    <property type="project" value="InterPro"/>
</dbReference>
<sequence>MRKTMNRLETETRRPSRLGFTLLEVLLVLAILGVIAAMVVPQLLGRQQKAMVDTTRTSITNLEQALKMYAIDHDGQYPEGSQEALNTLMQPTDRNGQAMAPYLESLPKDAWGEMLFYEWPNSKTSNGIKPAIWSAGPNKRNENGSGDDVNNWAEAAS</sequence>
<keyword evidence="6" id="KW-0997">Cell inner membrane</keyword>
<dbReference type="KEGG" id="pbs:Plabr_3184"/>
<dbReference type="HOGENOM" id="CLU_091705_2_1_0"/>
<dbReference type="PANTHER" id="PTHR30093:SF44">
    <property type="entry name" value="TYPE II SECRETION SYSTEM CORE PROTEIN G"/>
    <property type="match status" value="1"/>
</dbReference>
<keyword evidence="4" id="KW-1003">Cell membrane</keyword>
<feature type="domain" description="Type II secretion system protein GspG C-terminal" evidence="12">
    <location>
        <begin position="43"/>
        <end position="152"/>
    </location>
</feature>
<organism evidence="13 14">
    <name type="scientific">Rubinisphaera brasiliensis (strain ATCC 49424 / DSM 5305 / JCM 21570 / IAM 15109 / NBRC 103401 / IFAM 1448)</name>
    <name type="common">Planctomyces brasiliensis</name>
    <dbReference type="NCBI Taxonomy" id="756272"/>
    <lineage>
        <taxon>Bacteria</taxon>
        <taxon>Pseudomonadati</taxon>
        <taxon>Planctomycetota</taxon>
        <taxon>Planctomycetia</taxon>
        <taxon>Planctomycetales</taxon>
        <taxon>Planctomycetaceae</taxon>
        <taxon>Rubinisphaera</taxon>
    </lineage>
</organism>
<dbReference type="InterPro" id="IPR045584">
    <property type="entry name" value="Pilin-like"/>
</dbReference>
<dbReference type="Pfam" id="PF08334">
    <property type="entry name" value="T2SSG"/>
    <property type="match status" value="1"/>
</dbReference>
<feature type="region of interest" description="Disordered" evidence="10">
    <location>
        <begin position="132"/>
        <end position="157"/>
    </location>
</feature>
<dbReference type="SUPFAM" id="SSF54523">
    <property type="entry name" value="Pili subunits"/>
    <property type="match status" value="1"/>
</dbReference>
<dbReference type="PRINTS" id="PR00813">
    <property type="entry name" value="BCTERIALGSPG"/>
</dbReference>
<dbReference type="NCBIfam" id="TIGR01710">
    <property type="entry name" value="typeII_sec_gspG"/>
    <property type="match status" value="1"/>
</dbReference>
<dbReference type="EMBL" id="CP002546">
    <property type="protein sequence ID" value="ADY60781.1"/>
    <property type="molecule type" value="Genomic_DNA"/>
</dbReference>
<dbReference type="Proteomes" id="UP000006860">
    <property type="component" value="Chromosome"/>
</dbReference>
<dbReference type="GO" id="GO:0005886">
    <property type="term" value="C:plasma membrane"/>
    <property type="evidence" value="ECO:0007669"/>
    <property type="project" value="UniProtKB-SubCell"/>
</dbReference>
<dbReference type="InterPro" id="IPR012902">
    <property type="entry name" value="N_methyl_site"/>
</dbReference>
<comment type="subcellular location">
    <subcellularLocation>
        <location evidence="1">Cell inner membrane</location>
        <topology evidence="1">Single-pass membrane protein</topology>
    </subcellularLocation>
</comment>
<name>F0SJG9_RUBBR</name>
<dbReference type="PANTHER" id="PTHR30093">
    <property type="entry name" value="GENERAL SECRETION PATHWAY PROTEIN G"/>
    <property type="match status" value="1"/>
</dbReference>
<comment type="similarity">
    <text evidence="2">Belongs to the GSP G family.</text>
</comment>
<evidence type="ECO:0000256" key="7">
    <source>
        <dbReference type="ARBA" id="ARBA00022692"/>
    </source>
</evidence>
<dbReference type="Gene3D" id="3.30.700.10">
    <property type="entry name" value="Glycoprotein, Type 4 Pilin"/>
    <property type="match status" value="1"/>
</dbReference>
<evidence type="ECO:0000313" key="14">
    <source>
        <dbReference type="Proteomes" id="UP000006860"/>
    </source>
</evidence>
<evidence type="ECO:0000256" key="10">
    <source>
        <dbReference type="SAM" id="MobiDB-lite"/>
    </source>
</evidence>
<evidence type="ECO:0000256" key="8">
    <source>
        <dbReference type="ARBA" id="ARBA00022989"/>
    </source>
</evidence>
<evidence type="ECO:0000256" key="6">
    <source>
        <dbReference type="ARBA" id="ARBA00022519"/>
    </source>
</evidence>
<keyword evidence="8 11" id="KW-1133">Transmembrane helix</keyword>
<evidence type="ECO:0000256" key="2">
    <source>
        <dbReference type="ARBA" id="ARBA00009984"/>
    </source>
</evidence>
<dbReference type="AlphaFoldDB" id="F0SJG9"/>
<feature type="transmembrane region" description="Helical" evidence="11">
    <location>
        <begin position="21"/>
        <end position="44"/>
    </location>
</feature>
<evidence type="ECO:0000256" key="9">
    <source>
        <dbReference type="ARBA" id="ARBA00023136"/>
    </source>
</evidence>
<keyword evidence="14" id="KW-1185">Reference proteome</keyword>
<evidence type="ECO:0000256" key="3">
    <source>
        <dbReference type="ARBA" id="ARBA00020042"/>
    </source>
</evidence>
<dbReference type="InterPro" id="IPR010054">
    <property type="entry name" value="Type2_sec_GspG"/>
</dbReference>
<evidence type="ECO:0000256" key="11">
    <source>
        <dbReference type="SAM" id="Phobius"/>
    </source>
</evidence>
<evidence type="ECO:0000256" key="5">
    <source>
        <dbReference type="ARBA" id="ARBA00022481"/>
    </source>
</evidence>
<dbReference type="RefSeq" id="WP_013629502.1">
    <property type="nucleotide sequence ID" value="NC_015174.1"/>
</dbReference>
<evidence type="ECO:0000256" key="1">
    <source>
        <dbReference type="ARBA" id="ARBA00004377"/>
    </source>
</evidence>
<reference evidence="14" key="1">
    <citation type="submission" date="2011-02" db="EMBL/GenBank/DDBJ databases">
        <title>The complete genome of Planctomyces brasiliensis DSM 5305.</title>
        <authorList>
            <person name="Lucas S."/>
            <person name="Copeland A."/>
            <person name="Lapidus A."/>
            <person name="Bruce D."/>
            <person name="Goodwin L."/>
            <person name="Pitluck S."/>
            <person name="Kyrpides N."/>
            <person name="Mavromatis K."/>
            <person name="Pagani I."/>
            <person name="Ivanova N."/>
            <person name="Ovchinnikova G."/>
            <person name="Lu M."/>
            <person name="Detter J.C."/>
            <person name="Han C."/>
            <person name="Land M."/>
            <person name="Hauser L."/>
            <person name="Markowitz V."/>
            <person name="Cheng J.-F."/>
            <person name="Hugenholtz P."/>
            <person name="Woyke T."/>
            <person name="Wu D."/>
            <person name="Tindall B."/>
            <person name="Pomrenke H.G."/>
            <person name="Brambilla E."/>
            <person name="Klenk H.-P."/>
            <person name="Eisen J.A."/>
        </authorList>
    </citation>
    <scope>NUCLEOTIDE SEQUENCE [LARGE SCALE GENOMIC DNA]</scope>
    <source>
        <strain evidence="14">ATCC 49424 / DSM 5305 / JCM 21570 / NBRC 103401 / IFAM 1448</strain>
    </source>
</reference>
<dbReference type="InterPro" id="IPR013545">
    <property type="entry name" value="T2SS_protein-GspG_C"/>
</dbReference>
<proteinExistence type="inferred from homology"/>
<dbReference type="GO" id="GO:0015628">
    <property type="term" value="P:protein secretion by the type II secretion system"/>
    <property type="evidence" value="ECO:0007669"/>
    <property type="project" value="InterPro"/>
</dbReference>
<dbReference type="eggNOG" id="COG2165">
    <property type="taxonomic scope" value="Bacteria"/>
</dbReference>
<keyword evidence="5" id="KW-0488">Methylation</keyword>
<evidence type="ECO:0000259" key="12">
    <source>
        <dbReference type="Pfam" id="PF08334"/>
    </source>
</evidence>
<accession>F0SJG9</accession>
<gene>
    <name evidence="13" type="ordered locus">Plabr_3184</name>
</gene>
<evidence type="ECO:0000256" key="4">
    <source>
        <dbReference type="ARBA" id="ARBA00022475"/>
    </source>
</evidence>
<dbReference type="STRING" id="756272.Plabr_3184"/>
<dbReference type="Pfam" id="PF07963">
    <property type="entry name" value="N_methyl"/>
    <property type="match status" value="1"/>
</dbReference>
<protein>
    <recommendedName>
        <fullName evidence="3">Type II secretion system core protein G</fullName>
    </recommendedName>
</protein>
<keyword evidence="7 11" id="KW-0812">Transmembrane</keyword>